<evidence type="ECO:0000256" key="2">
    <source>
        <dbReference type="ARBA" id="ARBA00012722"/>
    </source>
</evidence>
<evidence type="ECO:0000313" key="18">
    <source>
        <dbReference type="EMBL" id="MDF9407242.1"/>
    </source>
</evidence>
<comment type="catalytic activity">
    <reaction evidence="13 15 16">
        <text>NAD(+) + (deoxyribonucleotide)n-3'-hydroxyl + 5'-phospho-(deoxyribonucleotide)m = (deoxyribonucleotide)n+m + AMP + beta-nicotinamide D-nucleotide.</text>
        <dbReference type="EC" id="6.5.1.2"/>
    </reaction>
</comment>
<proteinExistence type="inferred from homology"/>
<dbReference type="GO" id="GO:0006281">
    <property type="term" value="P:DNA repair"/>
    <property type="evidence" value="ECO:0007669"/>
    <property type="project" value="UniProtKB-KW"/>
</dbReference>
<feature type="binding site" evidence="15">
    <location>
        <position position="318"/>
    </location>
    <ligand>
        <name>NAD(+)</name>
        <dbReference type="ChEBI" id="CHEBI:57540"/>
    </ligand>
</feature>
<feature type="binding site" evidence="15">
    <location>
        <position position="294"/>
    </location>
    <ligand>
        <name>NAD(+)</name>
        <dbReference type="ChEBI" id="CHEBI:57540"/>
    </ligand>
</feature>
<dbReference type="Pfam" id="PF01653">
    <property type="entry name" value="DNA_ligase_aden"/>
    <property type="match status" value="1"/>
</dbReference>
<gene>
    <name evidence="15 18" type="primary">ligA</name>
    <name evidence="18" type="ORF">L7E55_02540</name>
</gene>
<dbReference type="PROSITE" id="PS01056">
    <property type="entry name" value="DNA_LIGASE_N2"/>
    <property type="match status" value="1"/>
</dbReference>
<dbReference type="EMBL" id="JAKOAV010000003">
    <property type="protein sequence ID" value="MDF9407242.1"/>
    <property type="molecule type" value="Genomic_DNA"/>
</dbReference>
<feature type="binding site" evidence="15">
    <location>
        <position position="143"/>
    </location>
    <ligand>
        <name>NAD(+)</name>
        <dbReference type="ChEBI" id="CHEBI:57540"/>
    </ligand>
</feature>
<dbReference type="CDD" id="cd00114">
    <property type="entry name" value="LIGANc"/>
    <property type="match status" value="1"/>
</dbReference>
<dbReference type="Gene3D" id="6.20.10.30">
    <property type="match status" value="1"/>
</dbReference>
<feature type="domain" description="BRCT" evidence="17">
    <location>
        <begin position="594"/>
        <end position="673"/>
    </location>
</feature>
<keyword evidence="9 15" id="KW-0460">Magnesium</keyword>
<dbReference type="InterPro" id="IPR033136">
    <property type="entry name" value="DNA_ligase_CS"/>
</dbReference>
<dbReference type="FunFam" id="3.30.470.30:FF:000001">
    <property type="entry name" value="DNA ligase"/>
    <property type="match status" value="1"/>
</dbReference>
<feature type="binding site" evidence="15">
    <location>
        <position position="412"/>
    </location>
    <ligand>
        <name>Zn(2+)</name>
        <dbReference type="ChEBI" id="CHEBI:29105"/>
    </ligand>
</feature>
<dbReference type="Gene3D" id="1.10.150.20">
    <property type="entry name" value="5' to 3' exonuclease, C-terminal subdomain"/>
    <property type="match status" value="2"/>
</dbReference>
<evidence type="ECO:0000256" key="14">
    <source>
        <dbReference type="ARBA" id="ARBA00060881"/>
    </source>
</evidence>
<dbReference type="GO" id="GO:0006260">
    <property type="term" value="P:DNA replication"/>
    <property type="evidence" value="ECO:0007669"/>
    <property type="project" value="UniProtKB-KW"/>
</dbReference>
<evidence type="ECO:0000256" key="12">
    <source>
        <dbReference type="ARBA" id="ARBA00023211"/>
    </source>
</evidence>
<dbReference type="PROSITE" id="PS50172">
    <property type="entry name" value="BRCT"/>
    <property type="match status" value="1"/>
</dbReference>
<protein>
    <recommendedName>
        <fullName evidence="3 15">DNA ligase</fullName>
        <ecNumber evidence="2 15">6.5.1.2</ecNumber>
    </recommendedName>
    <alternativeName>
        <fullName evidence="15">Polydeoxyribonucleotide synthase [NAD(+)]</fullName>
    </alternativeName>
</protein>
<dbReference type="SUPFAM" id="SSF47781">
    <property type="entry name" value="RuvA domain 2-like"/>
    <property type="match status" value="1"/>
</dbReference>
<dbReference type="SUPFAM" id="SSF50249">
    <property type="entry name" value="Nucleic acid-binding proteins"/>
    <property type="match status" value="1"/>
</dbReference>
<keyword evidence="4 15" id="KW-0436">Ligase</keyword>
<dbReference type="PANTHER" id="PTHR23389:SF9">
    <property type="entry name" value="DNA LIGASE"/>
    <property type="match status" value="1"/>
</dbReference>
<feature type="active site" description="N6-AMP-lysine intermediate" evidence="15">
    <location>
        <position position="122"/>
    </location>
</feature>
<dbReference type="InterPro" id="IPR013840">
    <property type="entry name" value="DNAligase_N"/>
</dbReference>
<evidence type="ECO:0000256" key="6">
    <source>
        <dbReference type="ARBA" id="ARBA00022723"/>
    </source>
</evidence>
<dbReference type="Proteomes" id="UP001154312">
    <property type="component" value="Unassembled WGS sequence"/>
</dbReference>
<dbReference type="InterPro" id="IPR013839">
    <property type="entry name" value="DNAligase_adenylation"/>
</dbReference>
<evidence type="ECO:0000256" key="10">
    <source>
        <dbReference type="ARBA" id="ARBA00023027"/>
    </source>
</evidence>
<dbReference type="InterPro" id="IPR003583">
    <property type="entry name" value="Hlx-hairpin-Hlx_DNA-bd_motif"/>
</dbReference>
<evidence type="ECO:0000256" key="13">
    <source>
        <dbReference type="ARBA" id="ARBA00034005"/>
    </source>
</evidence>
<dbReference type="FunFam" id="1.10.150.20:FF:000007">
    <property type="entry name" value="DNA ligase"/>
    <property type="match status" value="1"/>
</dbReference>
<keyword evidence="19" id="KW-1185">Reference proteome</keyword>
<name>A0A9X4JVE3_9FIRM</name>
<dbReference type="Pfam" id="PF03120">
    <property type="entry name" value="OB_DNA_ligase"/>
    <property type="match status" value="1"/>
</dbReference>
<dbReference type="InterPro" id="IPR004149">
    <property type="entry name" value="Znf_DNAligase_C4"/>
</dbReference>
<dbReference type="FunFam" id="1.10.150.20:FF:000006">
    <property type="entry name" value="DNA ligase"/>
    <property type="match status" value="1"/>
</dbReference>
<dbReference type="AlphaFoldDB" id="A0A9X4JVE3"/>
<dbReference type="InterPro" id="IPR001357">
    <property type="entry name" value="BRCT_dom"/>
</dbReference>
<evidence type="ECO:0000313" key="19">
    <source>
        <dbReference type="Proteomes" id="UP001154312"/>
    </source>
</evidence>
<dbReference type="PROSITE" id="PS01055">
    <property type="entry name" value="DNA_LIGASE_N1"/>
    <property type="match status" value="1"/>
</dbReference>
<keyword evidence="8 15" id="KW-0862">Zinc</keyword>
<dbReference type="Gene3D" id="1.10.287.610">
    <property type="entry name" value="Helix hairpin bin"/>
    <property type="match status" value="1"/>
</dbReference>
<keyword evidence="5 15" id="KW-0235">DNA replication</keyword>
<dbReference type="SUPFAM" id="SSF52113">
    <property type="entry name" value="BRCT domain"/>
    <property type="match status" value="1"/>
</dbReference>
<dbReference type="InterPro" id="IPR036420">
    <property type="entry name" value="BRCT_dom_sf"/>
</dbReference>
<dbReference type="Pfam" id="PF12826">
    <property type="entry name" value="HHH_2"/>
    <property type="match status" value="1"/>
</dbReference>
<dbReference type="RefSeq" id="WP_277442435.1">
    <property type="nucleotide sequence ID" value="NZ_JAKOAV010000003.1"/>
</dbReference>
<evidence type="ECO:0000259" key="17">
    <source>
        <dbReference type="PROSITE" id="PS50172"/>
    </source>
</evidence>
<dbReference type="InterPro" id="IPR041663">
    <property type="entry name" value="DisA/LigA_HHH"/>
</dbReference>
<dbReference type="GO" id="GO:0046872">
    <property type="term" value="F:metal ion binding"/>
    <property type="evidence" value="ECO:0007669"/>
    <property type="project" value="UniProtKB-KW"/>
</dbReference>
<comment type="caution">
    <text evidence="18">The sequence shown here is derived from an EMBL/GenBank/DDBJ whole genome shotgun (WGS) entry which is preliminary data.</text>
</comment>
<evidence type="ECO:0000256" key="15">
    <source>
        <dbReference type="HAMAP-Rule" id="MF_01588"/>
    </source>
</evidence>
<dbReference type="GO" id="GO:0003677">
    <property type="term" value="F:DNA binding"/>
    <property type="evidence" value="ECO:0007669"/>
    <property type="project" value="InterPro"/>
</dbReference>
<dbReference type="SMART" id="SM00278">
    <property type="entry name" value="HhH1"/>
    <property type="match status" value="3"/>
</dbReference>
<comment type="function">
    <text evidence="1 15">DNA ligase that catalyzes the formation of phosphodiester linkages between 5'-phosphoryl and 3'-hydroxyl groups in double-stranded DNA using NAD as a coenzyme and as the energy source for the reaction. It is essential for DNA replication and repair of damaged DNA.</text>
</comment>
<dbReference type="InterPro" id="IPR004150">
    <property type="entry name" value="NAD_DNA_ligase_OB"/>
</dbReference>
<dbReference type="PIRSF" id="PIRSF001604">
    <property type="entry name" value="LigA"/>
    <property type="match status" value="1"/>
</dbReference>
<evidence type="ECO:0000256" key="8">
    <source>
        <dbReference type="ARBA" id="ARBA00022833"/>
    </source>
</evidence>
<dbReference type="FunFam" id="1.10.287.610:FF:000002">
    <property type="entry name" value="DNA ligase"/>
    <property type="match status" value="1"/>
</dbReference>
<feature type="binding site" evidence="15">
    <location>
        <begin position="40"/>
        <end position="44"/>
    </location>
    <ligand>
        <name>NAD(+)</name>
        <dbReference type="ChEBI" id="CHEBI:57540"/>
    </ligand>
</feature>
<dbReference type="SUPFAM" id="SSF56091">
    <property type="entry name" value="DNA ligase/mRNA capping enzyme, catalytic domain"/>
    <property type="match status" value="1"/>
</dbReference>
<dbReference type="GO" id="GO:0003911">
    <property type="term" value="F:DNA ligase (NAD+) activity"/>
    <property type="evidence" value="ECO:0007669"/>
    <property type="project" value="UniProtKB-UniRule"/>
</dbReference>
<dbReference type="NCBIfam" id="NF005932">
    <property type="entry name" value="PRK07956.1"/>
    <property type="match status" value="1"/>
</dbReference>
<evidence type="ECO:0000256" key="3">
    <source>
        <dbReference type="ARBA" id="ARBA00013308"/>
    </source>
</evidence>
<dbReference type="CDD" id="cd17748">
    <property type="entry name" value="BRCT_DNA_ligase_like"/>
    <property type="match status" value="1"/>
</dbReference>
<comment type="similarity">
    <text evidence="14 15">Belongs to the NAD-dependent DNA ligase family. LigA subfamily.</text>
</comment>
<dbReference type="GO" id="GO:0005829">
    <property type="term" value="C:cytosol"/>
    <property type="evidence" value="ECO:0007669"/>
    <property type="project" value="TreeGrafter"/>
</dbReference>
<evidence type="ECO:0000256" key="7">
    <source>
        <dbReference type="ARBA" id="ARBA00022763"/>
    </source>
</evidence>
<dbReference type="Pfam" id="PF03119">
    <property type="entry name" value="DNA_ligase_ZBD"/>
    <property type="match status" value="1"/>
</dbReference>
<feature type="binding site" evidence="15">
    <location>
        <position position="415"/>
    </location>
    <ligand>
        <name>Zn(2+)</name>
        <dbReference type="ChEBI" id="CHEBI:29105"/>
    </ligand>
</feature>
<sequence length="673" mass="74549">MDLDTVLTLESARERAEILRRELETHNYRYYVLDDPVIPDAQYDKLMRELEQIEKKFPALVTPYSPTQRVGGKSREGFVTVRHLTPMLSLSNAFDEGELRDFDRRVRQALSGENVEYVVELKIDGLAVSLYYEDGIFVRGSTRGDGETGEDISENLRTIRSVPLRLRRPVPRLEVRGEVFMSKRSFSMLNEAREEAGEPLFANPRNAAAGTLRQLDPRITASRKLDLFTYGIGYSEGVDLPEHIAVLNLLREEGFKVNPEYKIFRNMEDLINYCYHWQTERFNLLYAIDGLVLKVNSLPLQERLGATAKSPRWAIAYKFPPEQAVTRVKNIFVRVGRTGVLTPTAELEPVRLAGTTVSKATLHNEDNIKEKDIRVGDLVLVQKAGDIIPEILAALPEKRTGAEKVWSMPAECPACGSKVVRAGGEAAARCTGMACPERLWEELIHFASRNAMDITGLGPAVISQLLSAGLIGDPADLYTLHYDDLASLERLGSKSARNLLGAIEKSKSASLSRLIFALGIRHVGERAAKILAGRYGSLDGLMSATPEELVNIPEIGPKIASSVVDFFANGQNRMVIDKLIKAGVNTRSEREGHSGGRYLDGKIFVITGVLEDFSRQQAQELVESLGGKVTSSVSRNTSYVVVGENPGSKYDKALALGITILNENEFKKIIAGN</sequence>
<reference evidence="18" key="1">
    <citation type="submission" date="2022-02" db="EMBL/GenBank/DDBJ databases">
        <authorList>
            <person name="Leng L."/>
        </authorList>
    </citation>
    <scope>NUCLEOTIDE SEQUENCE</scope>
    <source>
        <strain evidence="18">JI</strain>
    </source>
</reference>
<dbReference type="SMART" id="SM00532">
    <property type="entry name" value="LIGANc"/>
    <property type="match status" value="1"/>
</dbReference>
<dbReference type="NCBIfam" id="TIGR00575">
    <property type="entry name" value="dnlj"/>
    <property type="match status" value="1"/>
</dbReference>
<comment type="cofactor">
    <cofactor evidence="15">
        <name>Mg(2+)</name>
        <dbReference type="ChEBI" id="CHEBI:18420"/>
    </cofactor>
    <cofactor evidence="15">
        <name>Mn(2+)</name>
        <dbReference type="ChEBI" id="CHEBI:29035"/>
    </cofactor>
</comment>
<dbReference type="Gene3D" id="2.40.50.140">
    <property type="entry name" value="Nucleic acid-binding proteins"/>
    <property type="match status" value="1"/>
</dbReference>
<keyword evidence="12 15" id="KW-0464">Manganese</keyword>
<organism evidence="18 19">
    <name type="scientific">Pelotomaculum isophthalicicum JI</name>
    <dbReference type="NCBI Taxonomy" id="947010"/>
    <lineage>
        <taxon>Bacteria</taxon>
        <taxon>Bacillati</taxon>
        <taxon>Bacillota</taxon>
        <taxon>Clostridia</taxon>
        <taxon>Eubacteriales</taxon>
        <taxon>Desulfotomaculaceae</taxon>
        <taxon>Pelotomaculum</taxon>
    </lineage>
</organism>
<dbReference type="FunFam" id="2.40.50.140:FF:000012">
    <property type="entry name" value="DNA ligase"/>
    <property type="match status" value="1"/>
</dbReference>
<feature type="binding site" evidence="15">
    <location>
        <position position="178"/>
    </location>
    <ligand>
        <name>NAD(+)</name>
        <dbReference type="ChEBI" id="CHEBI:57540"/>
    </ligand>
</feature>
<feature type="binding site" evidence="15">
    <location>
        <position position="120"/>
    </location>
    <ligand>
        <name>NAD(+)</name>
        <dbReference type="ChEBI" id="CHEBI:57540"/>
    </ligand>
</feature>
<dbReference type="Gene3D" id="3.40.50.10190">
    <property type="entry name" value="BRCT domain"/>
    <property type="match status" value="1"/>
</dbReference>
<keyword evidence="11 15" id="KW-0234">DNA repair</keyword>
<feature type="binding site" evidence="15">
    <location>
        <begin position="89"/>
        <end position="90"/>
    </location>
    <ligand>
        <name>NAD(+)</name>
        <dbReference type="ChEBI" id="CHEBI:57540"/>
    </ligand>
</feature>
<evidence type="ECO:0000256" key="9">
    <source>
        <dbReference type="ARBA" id="ARBA00022842"/>
    </source>
</evidence>
<dbReference type="InterPro" id="IPR001679">
    <property type="entry name" value="DNA_ligase"/>
</dbReference>
<dbReference type="Gene3D" id="3.30.470.30">
    <property type="entry name" value="DNA ligase/mRNA capping enzyme"/>
    <property type="match status" value="1"/>
</dbReference>
<feature type="binding site" evidence="15">
    <location>
        <position position="435"/>
    </location>
    <ligand>
        <name>Zn(2+)</name>
        <dbReference type="ChEBI" id="CHEBI:29105"/>
    </ligand>
</feature>
<comment type="caution">
    <text evidence="15">Lacks conserved residue(s) required for the propagation of feature annotation.</text>
</comment>
<evidence type="ECO:0000256" key="11">
    <source>
        <dbReference type="ARBA" id="ARBA00023204"/>
    </source>
</evidence>
<accession>A0A9X4JVE3</accession>
<evidence type="ECO:0000256" key="4">
    <source>
        <dbReference type="ARBA" id="ARBA00022598"/>
    </source>
</evidence>
<dbReference type="Pfam" id="PF14520">
    <property type="entry name" value="HHH_5"/>
    <property type="match status" value="1"/>
</dbReference>
<dbReference type="InterPro" id="IPR010994">
    <property type="entry name" value="RuvA_2-like"/>
</dbReference>
<dbReference type="InterPro" id="IPR018239">
    <property type="entry name" value="DNA_ligase_AS"/>
</dbReference>
<dbReference type="EC" id="6.5.1.2" evidence="2 15"/>
<dbReference type="SMART" id="SM00292">
    <property type="entry name" value="BRCT"/>
    <property type="match status" value="1"/>
</dbReference>
<dbReference type="Pfam" id="PF00533">
    <property type="entry name" value="BRCT"/>
    <property type="match status" value="1"/>
</dbReference>
<keyword evidence="10 15" id="KW-0520">NAD</keyword>
<keyword evidence="6 15" id="KW-0479">Metal-binding</keyword>
<evidence type="ECO:0000256" key="1">
    <source>
        <dbReference type="ARBA" id="ARBA00004067"/>
    </source>
</evidence>
<dbReference type="InterPro" id="IPR012340">
    <property type="entry name" value="NA-bd_OB-fold"/>
</dbReference>
<dbReference type="PANTHER" id="PTHR23389">
    <property type="entry name" value="CHROMOSOME TRANSMISSION FIDELITY FACTOR 18"/>
    <property type="match status" value="1"/>
</dbReference>
<evidence type="ECO:0000256" key="5">
    <source>
        <dbReference type="ARBA" id="ARBA00022705"/>
    </source>
</evidence>
<keyword evidence="7 15" id="KW-0227">DNA damage</keyword>
<evidence type="ECO:0000256" key="16">
    <source>
        <dbReference type="RuleBase" id="RU000618"/>
    </source>
</evidence>
<dbReference type="HAMAP" id="MF_01588">
    <property type="entry name" value="DNA_ligase_A"/>
    <property type="match status" value="1"/>
</dbReference>